<keyword evidence="1" id="KW-0614">Plasmid</keyword>
<gene>
    <name evidence="1" type="ORF">AcetOrient_orf00081p</name>
</gene>
<organism evidence="1 2">
    <name type="scientific">Acetobacter orientalis</name>
    <dbReference type="NCBI Taxonomy" id="146474"/>
    <lineage>
        <taxon>Bacteria</taxon>
        <taxon>Pseudomonadati</taxon>
        <taxon>Pseudomonadota</taxon>
        <taxon>Alphaproteobacteria</taxon>
        <taxon>Acetobacterales</taxon>
        <taxon>Acetobacteraceae</taxon>
        <taxon>Acetobacter</taxon>
    </lineage>
</organism>
<reference evidence="1 2" key="1">
    <citation type="submission" date="2018-02" db="EMBL/GenBank/DDBJ databases">
        <title>Acetobacter orientalis genome.</title>
        <authorList>
            <person name="Nakashima N."/>
            <person name="Tamura T."/>
        </authorList>
    </citation>
    <scope>NUCLEOTIDE SEQUENCE [LARGE SCALE GENOMIC DNA]</scope>
    <source>
        <strain evidence="1 2">FAN1</strain>
        <plasmid evidence="2">paof1 fan1 dna</plasmid>
    </source>
</reference>
<dbReference type="KEGG" id="aot:AcetOri_orf00081p"/>
<evidence type="ECO:0000313" key="1">
    <source>
        <dbReference type="EMBL" id="BBC81747.1"/>
    </source>
</evidence>
<geneLocation type="plasmid" evidence="2">
    <name>paof1 fan1 dna</name>
</geneLocation>
<accession>A0A2Z5ZN88</accession>
<dbReference type="EMBL" id="AP018516">
    <property type="protein sequence ID" value="BBC81747.1"/>
    <property type="molecule type" value="Genomic_DNA"/>
</dbReference>
<evidence type="ECO:0000313" key="2">
    <source>
        <dbReference type="Proteomes" id="UP000270034"/>
    </source>
</evidence>
<dbReference type="AlphaFoldDB" id="A0A2Z5ZN88"/>
<name>A0A2Z5ZN88_9PROT</name>
<proteinExistence type="predicted"/>
<dbReference type="Proteomes" id="UP000270034">
    <property type="component" value="Plasmid pAOF1"/>
</dbReference>
<protein>
    <submittedName>
        <fullName evidence="1">Putative membrane protein</fullName>
    </submittedName>
</protein>
<sequence>MWQPLRIHFCHSSVAQTIPKAAVQPVANWWRCKNASLTFIAIYARISTMKANDTSNQHFLAQADQRLNALNPHAREENQRIYSFKIANRENYLLELENPKGNLIKRNLSLFDLFSFDVLDDKNLRYNFELLFQKYEGYIKTHTKTLLAKLNAGDHDVKDEIIDLFTAKLINFVRNPFCIQKVINTFPGIASYYPTDRTLFASYRRIVNGKKPHQEYLCRTLGINDLQYIEWLRLLFMLLTPMSTGYANFFEGIIKSLLEDRKNYIAAFVCEYEKECCLLSDRGFSQPIENDAHMGFSFNLCSTAFVHYFVCDPAVLLKNKAHPEFLAYASAAHEKLCPPQINVTFRRNDLNMLAQYNRRVVEQCYERVFCAAKSDPILFEPRLETK</sequence>